<dbReference type="EC" id="2.3.1.266" evidence="1"/>
<organism evidence="3 4">
    <name type="scientific">Brevundimonas subvibrioides</name>
    <dbReference type="NCBI Taxonomy" id="74313"/>
    <lineage>
        <taxon>Bacteria</taxon>
        <taxon>Pseudomonadati</taxon>
        <taxon>Pseudomonadota</taxon>
        <taxon>Alphaproteobacteria</taxon>
        <taxon>Caulobacterales</taxon>
        <taxon>Caulobacteraceae</taxon>
        <taxon>Brevundimonas</taxon>
    </lineage>
</organism>
<evidence type="ECO:0000313" key="3">
    <source>
        <dbReference type="EMBL" id="OYX35759.1"/>
    </source>
</evidence>
<dbReference type="Pfam" id="PF00583">
    <property type="entry name" value="Acetyltransf_1"/>
    <property type="match status" value="1"/>
</dbReference>
<dbReference type="InterPro" id="IPR016181">
    <property type="entry name" value="Acyl_CoA_acyltransferase"/>
</dbReference>
<evidence type="ECO:0000259" key="2">
    <source>
        <dbReference type="PROSITE" id="PS51186"/>
    </source>
</evidence>
<name>A0A258FUF7_9CAUL</name>
<feature type="domain" description="N-acetyltransferase" evidence="2">
    <location>
        <begin position="1"/>
        <end position="141"/>
    </location>
</feature>
<dbReference type="GO" id="GO:0005737">
    <property type="term" value="C:cytoplasm"/>
    <property type="evidence" value="ECO:0007669"/>
    <property type="project" value="UniProtKB-SubCell"/>
</dbReference>
<dbReference type="PANTHER" id="PTHR43072">
    <property type="entry name" value="N-ACETYLTRANSFERASE"/>
    <property type="match status" value="1"/>
</dbReference>
<comment type="catalytic activity">
    <reaction evidence="1">
        <text>N-terminal L-alanyl-[ribosomal protein bS18] + acetyl-CoA = N-terminal N(alpha)-acetyl-L-alanyl-[ribosomal protein bS18] + CoA + H(+)</text>
        <dbReference type="Rhea" id="RHEA:43756"/>
        <dbReference type="Rhea" id="RHEA-COMP:10676"/>
        <dbReference type="Rhea" id="RHEA-COMP:10677"/>
        <dbReference type="ChEBI" id="CHEBI:15378"/>
        <dbReference type="ChEBI" id="CHEBI:57287"/>
        <dbReference type="ChEBI" id="CHEBI:57288"/>
        <dbReference type="ChEBI" id="CHEBI:64718"/>
        <dbReference type="ChEBI" id="CHEBI:83683"/>
        <dbReference type="EC" id="2.3.1.266"/>
    </reaction>
</comment>
<reference evidence="3 4" key="1">
    <citation type="submission" date="2017-03" db="EMBL/GenBank/DDBJ databases">
        <title>Lifting the veil on microbial sulfur biogeochemistry in mining wastewaters.</title>
        <authorList>
            <person name="Kantor R.S."/>
            <person name="Colenbrander Nelson T."/>
            <person name="Marshall S."/>
            <person name="Bennett D."/>
            <person name="Apte S."/>
            <person name="Camacho D."/>
            <person name="Thomas B.C."/>
            <person name="Warren L.A."/>
            <person name="Banfield J.F."/>
        </authorList>
    </citation>
    <scope>NUCLEOTIDE SEQUENCE [LARGE SCALE GENOMIC DNA]</scope>
    <source>
        <strain evidence="3">32-69-9</strain>
    </source>
</reference>
<dbReference type="Proteomes" id="UP000215595">
    <property type="component" value="Unassembled WGS sequence"/>
</dbReference>
<dbReference type="SUPFAM" id="SSF55729">
    <property type="entry name" value="Acyl-CoA N-acyltransferases (Nat)"/>
    <property type="match status" value="1"/>
</dbReference>
<dbReference type="NCBIfam" id="TIGR01575">
    <property type="entry name" value="rimI"/>
    <property type="match status" value="1"/>
</dbReference>
<gene>
    <name evidence="3" type="ORF">B7Z01_02420</name>
</gene>
<dbReference type="PANTHER" id="PTHR43072:SF60">
    <property type="entry name" value="L-2,4-DIAMINOBUTYRIC ACID ACETYLTRANSFERASE"/>
    <property type="match status" value="1"/>
</dbReference>
<dbReference type="AlphaFoldDB" id="A0A258FUF7"/>
<dbReference type="InterPro" id="IPR000182">
    <property type="entry name" value="GNAT_dom"/>
</dbReference>
<comment type="caution">
    <text evidence="3">The sequence shown here is derived from an EMBL/GenBank/DDBJ whole genome shotgun (WGS) entry which is preliminary data.</text>
</comment>
<evidence type="ECO:0000256" key="1">
    <source>
        <dbReference type="RuleBase" id="RU363094"/>
    </source>
</evidence>
<dbReference type="EMBL" id="NCEB01000003">
    <property type="protein sequence ID" value="OYX35759.1"/>
    <property type="molecule type" value="Genomic_DNA"/>
</dbReference>
<dbReference type="PROSITE" id="PS51186">
    <property type="entry name" value="GNAT"/>
    <property type="match status" value="1"/>
</dbReference>
<proteinExistence type="inferred from homology"/>
<protein>
    <recommendedName>
        <fullName evidence="1">[Ribosomal protein bS18]-alanine N-acetyltransferase</fullName>
        <ecNumber evidence="1">2.3.1.266</ecNumber>
    </recommendedName>
</protein>
<comment type="function">
    <text evidence="1">Acetylates the N-terminal alanine of ribosomal protein bS18.</text>
</comment>
<comment type="subcellular location">
    <subcellularLocation>
        <location evidence="1">Cytoplasm</location>
    </subcellularLocation>
</comment>
<dbReference type="GO" id="GO:0008999">
    <property type="term" value="F:protein-N-terminal-alanine acetyltransferase activity"/>
    <property type="evidence" value="ECO:0007669"/>
    <property type="project" value="UniProtKB-EC"/>
</dbReference>
<evidence type="ECO:0000313" key="4">
    <source>
        <dbReference type="Proteomes" id="UP000215595"/>
    </source>
</evidence>
<sequence>MSGPVTDLPAALADLHATAFDAPWSPTAFAELLVQPGVILEAEDEGFILVRVTLDEAEILTLAVHPEARRTGVGARLTQAAAARAAAGGADRLYLEVAEDNAAARGLYARLGFETMGRRRRYYARSEGPAVDALLLVLNLFEPLPSG</sequence>
<accession>A0A258FUF7</accession>
<dbReference type="CDD" id="cd04301">
    <property type="entry name" value="NAT_SF"/>
    <property type="match status" value="1"/>
</dbReference>
<comment type="similarity">
    <text evidence="1">Belongs to the acetyltransferase family. RimI subfamily.</text>
</comment>
<keyword evidence="3" id="KW-0808">Transferase</keyword>
<keyword evidence="1" id="KW-0963">Cytoplasm</keyword>
<dbReference type="InterPro" id="IPR006464">
    <property type="entry name" value="AcTrfase_RimI/Ard1"/>
</dbReference>
<dbReference type="Gene3D" id="3.40.630.30">
    <property type="match status" value="1"/>
</dbReference>